<gene>
    <name evidence="2" type="primary">tklB-2</name>
    <name evidence="2" type="ordered locus">Geob_0666</name>
</gene>
<name>B9M0J4_GEODF</name>
<dbReference type="HOGENOM" id="CLU_009227_1_1_7"/>
<dbReference type="KEGG" id="geo:Geob_0666"/>
<dbReference type="InterPro" id="IPR033248">
    <property type="entry name" value="Transketolase_C"/>
</dbReference>
<accession>B9M0J4</accession>
<proteinExistence type="predicted"/>
<protein>
    <submittedName>
        <fullName evidence="2">Transketolase, B protein, putative</fullName>
    </submittedName>
</protein>
<keyword evidence="3" id="KW-1185">Reference proteome</keyword>
<dbReference type="OrthoDB" id="9803371at2"/>
<organism evidence="2 3">
    <name type="scientific">Geotalea daltonii (strain DSM 22248 / JCM 15807 / FRC-32)</name>
    <name type="common">Geobacter daltonii</name>
    <dbReference type="NCBI Taxonomy" id="316067"/>
    <lineage>
        <taxon>Bacteria</taxon>
        <taxon>Pseudomonadati</taxon>
        <taxon>Thermodesulfobacteriota</taxon>
        <taxon>Desulfuromonadia</taxon>
        <taxon>Geobacterales</taxon>
        <taxon>Geobacteraceae</taxon>
        <taxon>Geotalea</taxon>
    </lineage>
</organism>
<dbReference type="InterPro" id="IPR029061">
    <property type="entry name" value="THDP-binding"/>
</dbReference>
<evidence type="ECO:0000313" key="3">
    <source>
        <dbReference type="Proteomes" id="UP000007721"/>
    </source>
</evidence>
<dbReference type="PANTHER" id="PTHR43825">
    <property type="entry name" value="PYRUVATE DEHYDROGENASE E1 COMPONENT"/>
    <property type="match status" value="1"/>
</dbReference>
<dbReference type="SUPFAM" id="SSF52922">
    <property type="entry name" value="TK C-terminal domain-like"/>
    <property type="match status" value="1"/>
</dbReference>
<feature type="domain" description="Transketolase-like pyrimidine-binding" evidence="1">
    <location>
        <begin position="1"/>
        <end position="163"/>
    </location>
</feature>
<dbReference type="Gene3D" id="3.40.50.970">
    <property type="match status" value="1"/>
</dbReference>
<dbReference type="Pfam" id="PF02779">
    <property type="entry name" value="Transket_pyr"/>
    <property type="match status" value="1"/>
</dbReference>
<dbReference type="AlphaFoldDB" id="B9M0J4"/>
<dbReference type="SMART" id="SM00861">
    <property type="entry name" value="Transket_pyr"/>
    <property type="match status" value="1"/>
</dbReference>
<dbReference type="InterPro" id="IPR009014">
    <property type="entry name" value="Transketo_C/PFOR_II"/>
</dbReference>
<dbReference type="Gene3D" id="3.40.50.920">
    <property type="match status" value="1"/>
</dbReference>
<sequence>MRNAFINTILDACAGRDDIFIISGDAGLGVFDTFKDRHPDRFLNLGAAEQNMIGFAAGLAITGYKVVLYNIIPFVLYRCYEQVRNDICYQDLPVILAGIGSGVTYAPQGMTHYSIEDLALARTMPNLEVFSPIDPVEARLAAKYALSARAPVYVRLAKRGEPDIHRQQDLDITKPQVLAEGEAVALLCHGSIGEEAMRAVQILHDAGIRPRVLSVPMVQPLNRQALAEALQGIGAVLTVEEHYRSCGFGAAMGEFLRESGLTCSLTTLGVPSRFIHEIHDTAGMRRLFGIDAVSIAAKVKQLL</sequence>
<evidence type="ECO:0000259" key="1">
    <source>
        <dbReference type="SMART" id="SM00861"/>
    </source>
</evidence>
<dbReference type="InterPro" id="IPR005475">
    <property type="entry name" value="Transketolase-like_Pyr-bd"/>
</dbReference>
<dbReference type="RefSeq" id="WP_012645760.1">
    <property type="nucleotide sequence ID" value="NC_011979.1"/>
</dbReference>
<dbReference type="InterPro" id="IPR051157">
    <property type="entry name" value="PDH/Transketolase"/>
</dbReference>
<dbReference type="PANTHER" id="PTHR43825:SF5">
    <property type="entry name" value="HYPOTHETICAL TRANSKETOLASE FAMILY PROTEIN"/>
    <property type="match status" value="1"/>
</dbReference>
<evidence type="ECO:0000313" key="2">
    <source>
        <dbReference type="EMBL" id="ACM19031.1"/>
    </source>
</evidence>
<dbReference type="SUPFAM" id="SSF52518">
    <property type="entry name" value="Thiamin diphosphate-binding fold (THDP-binding)"/>
    <property type="match status" value="1"/>
</dbReference>
<reference evidence="2 3" key="1">
    <citation type="submission" date="2009-01" db="EMBL/GenBank/DDBJ databases">
        <title>Complete sequence of Geobacter sp. FRC-32.</title>
        <authorList>
            <consortium name="US DOE Joint Genome Institute"/>
            <person name="Lucas S."/>
            <person name="Copeland A."/>
            <person name="Lapidus A."/>
            <person name="Glavina del Rio T."/>
            <person name="Dalin E."/>
            <person name="Tice H."/>
            <person name="Bruce D."/>
            <person name="Goodwin L."/>
            <person name="Pitluck S."/>
            <person name="Saunders E."/>
            <person name="Brettin T."/>
            <person name="Detter J.C."/>
            <person name="Han C."/>
            <person name="Larimer F."/>
            <person name="Land M."/>
            <person name="Hauser L."/>
            <person name="Kyrpides N."/>
            <person name="Ovchinnikova G."/>
            <person name="Kostka J."/>
            <person name="Richardson P."/>
        </authorList>
    </citation>
    <scope>NUCLEOTIDE SEQUENCE [LARGE SCALE GENOMIC DNA]</scope>
    <source>
        <strain evidence="3">DSM 22248 / JCM 15807 / FRC-32</strain>
    </source>
</reference>
<dbReference type="CDD" id="cd07033">
    <property type="entry name" value="TPP_PYR_DXS_TK_like"/>
    <property type="match status" value="1"/>
</dbReference>
<dbReference type="Pfam" id="PF02780">
    <property type="entry name" value="Transketolase_C"/>
    <property type="match status" value="1"/>
</dbReference>
<dbReference type="EMBL" id="CP001390">
    <property type="protein sequence ID" value="ACM19031.1"/>
    <property type="molecule type" value="Genomic_DNA"/>
</dbReference>
<dbReference type="STRING" id="316067.Geob_0666"/>
<dbReference type="eggNOG" id="COG3958">
    <property type="taxonomic scope" value="Bacteria"/>
</dbReference>
<dbReference type="Proteomes" id="UP000007721">
    <property type="component" value="Chromosome"/>
</dbReference>